<dbReference type="PROSITE" id="PS01039">
    <property type="entry name" value="SBP_BACTERIAL_3"/>
    <property type="match status" value="1"/>
</dbReference>
<dbReference type="EMBL" id="CP116346">
    <property type="protein sequence ID" value="WIT12116.1"/>
    <property type="molecule type" value="Genomic_DNA"/>
</dbReference>
<gene>
    <name evidence="7" type="ORF">PFX98_00495</name>
</gene>
<feature type="domain" description="Solute-binding protein family 3/N-terminal" evidence="6">
    <location>
        <begin position="39"/>
        <end position="262"/>
    </location>
</feature>
<accession>A0AA95NLT3</accession>
<protein>
    <submittedName>
        <fullName evidence="7">ABC transporter substrate-binding protein</fullName>
    </submittedName>
</protein>
<dbReference type="CDD" id="cd13689">
    <property type="entry name" value="PBP2_BsGlnH"/>
    <property type="match status" value="1"/>
</dbReference>
<feature type="chain" id="PRO_5041714971" evidence="5">
    <location>
        <begin position="29"/>
        <end position="281"/>
    </location>
</feature>
<feature type="signal peptide" evidence="5">
    <location>
        <begin position="1"/>
        <end position="28"/>
    </location>
</feature>
<dbReference type="GO" id="GO:0005576">
    <property type="term" value="C:extracellular region"/>
    <property type="evidence" value="ECO:0007669"/>
    <property type="project" value="TreeGrafter"/>
</dbReference>
<dbReference type="Proteomes" id="UP001177769">
    <property type="component" value="Chromosome"/>
</dbReference>
<comment type="similarity">
    <text evidence="1 4">Belongs to the bacterial solute-binding protein 3 family.</text>
</comment>
<dbReference type="PANTHER" id="PTHR30085:SF6">
    <property type="entry name" value="ABC TRANSPORTER GLUTAMINE-BINDING PROTEIN GLNH"/>
    <property type="match status" value="1"/>
</dbReference>
<keyword evidence="3 5" id="KW-0732">Signal</keyword>
<dbReference type="InterPro" id="IPR051455">
    <property type="entry name" value="Bact_solute-bind_prot3"/>
</dbReference>
<dbReference type="GO" id="GO:0006865">
    <property type="term" value="P:amino acid transport"/>
    <property type="evidence" value="ECO:0007669"/>
    <property type="project" value="TreeGrafter"/>
</dbReference>
<reference evidence="7" key="1">
    <citation type="submission" date="2023-01" db="EMBL/GenBank/DDBJ databases">
        <title>Whole genome sequence of Paucibacter sp. S2-9 isolated from pond sediment.</title>
        <authorList>
            <person name="Jung J.Y."/>
        </authorList>
    </citation>
    <scope>NUCLEOTIDE SEQUENCE</scope>
    <source>
        <strain evidence="7">S2-9</strain>
    </source>
</reference>
<keyword evidence="8" id="KW-1185">Reference proteome</keyword>
<dbReference type="SMART" id="SM00062">
    <property type="entry name" value="PBPb"/>
    <property type="match status" value="1"/>
</dbReference>
<evidence type="ECO:0000259" key="6">
    <source>
        <dbReference type="SMART" id="SM00062"/>
    </source>
</evidence>
<dbReference type="GO" id="GO:0030288">
    <property type="term" value="C:outer membrane-bounded periplasmic space"/>
    <property type="evidence" value="ECO:0007669"/>
    <property type="project" value="TreeGrafter"/>
</dbReference>
<keyword evidence="2" id="KW-0813">Transport</keyword>
<evidence type="ECO:0000256" key="5">
    <source>
        <dbReference type="SAM" id="SignalP"/>
    </source>
</evidence>
<organism evidence="7 8">
    <name type="scientific">Paucibacter sediminis</name>
    <dbReference type="NCBI Taxonomy" id="3019553"/>
    <lineage>
        <taxon>Bacteria</taxon>
        <taxon>Pseudomonadati</taxon>
        <taxon>Pseudomonadota</taxon>
        <taxon>Betaproteobacteria</taxon>
        <taxon>Burkholderiales</taxon>
        <taxon>Sphaerotilaceae</taxon>
        <taxon>Roseateles</taxon>
    </lineage>
</organism>
<evidence type="ECO:0000256" key="3">
    <source>
        <dbReference type="ARBA" id="ARBA00022729"/>
    </source>
</evidence>
<sequence>MNITRRSATVLAVTAALFAISVAPAAHADQLDDIKKKGELVVGVLGTDEPNSYIDPKSREIIGYEVDLARAIAQKLGVKLQIKQLAVAARVPELQQGHVDLLAASLTHNKEREAVIDFSLTTFVTGQKVLVKSNSGIKNVADLAGKKVVTIKGGTQEPNIRKAVPNVDVVTFETGPQAFQALQQGKGVAFVNDEVSLLDQHAKLGAAQAQFTILPQNLSVEPLALGIKKGEVKFKALVDGVLRELEKSGEANKLFVKWYGPETKLKFPSRTFKIDSDKVDA</sequence>
<dbReference type="SUPFAM" id="SSF53850">
    <property type="entry name" value="Periplasmic binding protein-like II"/>
    <property type="match status" value="1"/>
</dbReference>
<name>A0AA95NLT3_9BURK</name>
<dbReference type="RefSeq" id="WP_285233206.1">
    <property type="nucleotide sequence ID" value="NZ_CP116346.1"/>
</dbReference>
<dbReference type="PANTHER" id="PTHR30085">
    <property type="entry name" value="AMINO ACID ABC TRANSPORTER PERMEASE"/>
    <property type="match status" value="1"/>
</dbReference>
<evidence type="ECO:0000313" key="7">
    <source>
        <dbReference type="EMBL" id="WIT12116.1"/>
    </source>
</evidence>
<proteinExistence type="inferred from homology"/>
<evidence type="ECO:0000256" key="2">
    <source>
        <dbReference type="ARBA" id="ARBA00022448"/>
    </source>
</evidence>
<dbReference type="Gene3D" id="3.40.190.10">
    <property type="entry name" value="Periplasmic binding protein-like II"/>
    <property type="match status" value="2"/>
</dbReference>
<dbReference type="Pfam" id="PF00497">
    <property type="entry name" value="SBP_bac_3"/>
    <property type="match status" value="1"/>
</dbReference>
<dbReference type="KEGG" id="pais:PFX98_00495"/>
<evidence type="ECO:0000256" key="4">
    <source>
        <dbReference type="RuleBase" id="RU003744"/>
    </source>
</evidence>
<dbReference type="InterPro" id="IPR001638">
    <property type="entry name" value="Solute-binding_3/MltF_N"/>
</dbReference>
<dbReference type="InterPro" id="IPR018313">
    <property type="entry name" value="SBP_3_CS"/>
</dbReference>
<evidence type="ECO:0000313" key="8">
    <source>
        <dbReference type="Proteomes" id="UP001177769"/>
    </source>
</evidence>
<evidence type="ECO:0000256" key="1">
    <source>
        <dbReference type="ARBA" id="ARBA00010333"/>
    </source>
</evidence>
<dbReference type="AlphaFoldDB" id="A0AA95NLT3"/>